<sequence>MSDKFTLYTPPVYPTAPQPPPASARQPARPAGASFDEVLRGQLKGKPELQFSRHALARMESRGINFGPAELGRIESAVQSVQAKGGRDSLVMLDGNALVVSVKNSTVVTVVDQHSLKNNVFTNIDSAIIA</sequence>
<dbReference type="NCBIfam" id="TIGR02530">
    <property type="entry name" value="flg_new"/>
    <property type="match status" value="1"/>
</dbReference>
<keyword evidence="2" id="KW-0282">Flagellum</keyword>
<organism evidence="2 3">
    <name type="scientific">Geoalkalibacter halelectricus</name>
    <dbReference type="NCBI Taxonomy" id="2847045"/>
    <lineage>
        <taxon>Bacteria</taxon>
        <taxon>Pseudomonadati</taxon>
        <taxon>Thermodesulfobacteriota</taxon>
        <taxon>Desulfuromonadia</taxon>
        <taxon>Desulfuromonadales</taxon>
        <taxon>Geoalkalibacteraceae</taxon>
        <taxon>Geoalkalibacter</taxon>
    </lineage>
</organism>
<dbReference type="Pfam" id="PF12611">
    <property type="entry name" value="Flagellar_put"/>
    <property type="match status" value="1"/>
</dbReference>
<feature type="region of interest" description="Disordered" evidence="1">
    <location>
        <begin position="1"/>
        <end position="33"/>
    </location>
</feature>
<gene>
    <name evidence="2" type="ORF">L9S41_11790</name>
</gene>
<evidence type="ECO:0000256" key="1">
    <source>
        <dbReference type="SAM" id="MobiDB-lite"/>
    </source>
</evidence>
<keyword evidence="2" id="KW-0969">Cilium</keyword>
<dbReference type="InterPro" id="IPR013367">
    <property type="entry name" value="Flagellar_put"/>
</dbReference>
<protein>
    <submittedName>
        <fullName evidence="2">Flagellar protein</fullName>
    </submittedName>
</protein>
<accession>A0ABY5ZKN3</accession>
<keyword evidence="2" id="KW-0966">Cell projection</keyword>
<keyword evidence="3" id="KW-1185">Reference proteome</keyword>
<proteinExistence type="predicted"/>
<reference evidence="2" key="1">
    <citation type="journal article" date="2022" name="Environ. Microbiol.">
        <title>Geoalkalibacter halelectricus SAP #1 sp. nov. possessing extracellular electron transfer and mineral#reducing capabilities from a haloalkaline environment.</title>
        <authorList>
            <person name="Yadav S."/>
            <person name="Singh R."/>
            <person name="Sundharam S.S."/>
            <person name="Chaudhary S."/>
            <person name="Krishnamurthi S."/>
            <person name="Patil S.A."/>
        </authorList>
    </citation>
    <scope>NUCLEOTIDE SEQUENCE</scope>
    <source>
        <strain evidence="2">SAP-1</strain>
    </source>
</reference>
<dbReference type="Proteomes" id="UP001060414">
    <property type="component" value="Chromosome"/>
</dbReference>
<dbReference type="EMBL" id="CP092109">
    <property type="protein sequence ID" value="UWZ78370.1"/>
    <property type="molecule type" value="Genomic_DNA"/>
</dbReference>
<evidence type="ECO:0000313" key="2">
    <source>
        <dbReference type="EMBL" id="UWZ78370.1"/>
    </source>
</evidence>
<dbReference type="RefSeq" id="WP_260746719.1">
    <property type="nucleotide sequence ID" value="NZ_CP092109.1"/>
</dbReference>
<evidence type="ECO:0000313" key="3">
    <source>
        <dbReference type="Proteomes" id="UP001060414"/>
    </source>
</evidence>
<feature type="compositionally biased region" description="Low complexity" evidence="1">
    <location>
        <begin position="23"/>
        <end position="33"/>
    </location>
</feature>
<name>A0ABY5ZKN3_9BACT</name>
<feature type="compositionally biased region" description="Pro residues" evidence="1">
    <location>
        <begin position="11"/>
        <end position="22"/>
    </location>
</feature>